<gene>
    <name evidence="1" type="ORF">ACFFRI_12320</name>
</gene>
<dbReference type="EMBL" id="JBHMDG010000014">
    <property type="protein sequence ID" value="MFB9313830.1"/>
    <property type="molecule type" value="Genomic_DNA"/>
</dbReference>
<reference evidence="1 2" key="1">
    <citation type="submission" date="2024-09" db="EMBL/GenBank/DDBJ databases">
        <authorList>
            <person name="Sun Q."/>
            <person name="Mori K."/>
        </authorList>
    </citation>
    <scope>NUCLEOTIDE SEQUENCE [LARGE SCALE GENOMIC DNA]</scope>
    <source>
        <strain evidence="1 2">JCM 9626</strain>
    </source>
</reference>
<evidence type="ECO:0000313" key="1">
    <source>
        <dbReference type="EMBL" id="MFB9313830.1"/>
    </source>
</evidence>
<sequence length="224" mass="24321">MTYDKFLKRLGTEIPERAELRFSRLGDFGTPNAGDCFNFFAHLEDPSGEEPPDLLRLIAHHPLKKPDAEIPDETANRWADFASTFLAELNVPVLYGHVANDVHDTQGGTAFEEETPGLLEFSAFESGRLRGYSWVTVITASQARSLGGVASLGSSRAFSTVSETASGAVVLRATERLCDYTDEAVEKVWTALAPILPHGVVPSPQDPLSDGPLPRLILRDAAEA</sequence>
<organism evidence="1 2">
    <name type="scientific">Nocardioides plantarum</name>
    <dbReference type="NCBI Taxonomy" id="29299"/>
    <lineage>
        <taxon>Bacteria</taxon>
        <taxon>Bacillati</taxon>
        <taxon>Actinomycetota</taxon>
        <taxon>Actinomycetes</taxon>
        <taxon>Propionibacteriales</taxon>
        <taxon>Nocardioidaceae</taxon>
        <taxon>Nocardioides</taxon>
    </lineage>
</organism>
<protein>
    <submittedName>
        <fullName evidence="1">Uncharacterized protein</fullName>
    </submittedName>
</protein>
<dbReference type="Proteomes" id="UP001589750">
    <property type="component" value="Unassembled WGS sequence"/>
</dbReference>
<accession>A0ABV5KD86</accession>
<name>A0ABV5KD86_9ACTN</name>
<keyword evidence="2" id="KW-1185">Reference proteome</keyword>
<comment type="caution">
    <text evidence="1">The sequence shown here is derived from an EMBL/GenBank/DDBJ whole genome shotgun (WGS) entry which is preliminary data.</text>
</comment>
<dbReference type="RefSeq" id="WP_140010222.1">
    <property type="nucleotide sequence ID" value="NZ_JBHMDG010000014.1"/>
</dbReference>
<proteinExistence type="predicted"/>
<evidence type="ECO:0000313" key="2">
    <source>
        <dbReference type="Proteomes" id="UP001589750"/>
    </source>
</evidence>